<proteinExistence type="inferred from homology"/>
<dbReference type="GO" id="GO:0016301">
    <property type="term" value="F:kinase activity"/>
    <property type="evidence" value="ECO:0007669"/>
    <property type="project" value="UniProtKB-KW"/>
</dbReference>
<dbReference type="SUPFAM" id="SSF109604">
    <property type="entry name" value="HD-domain/PDEase-like"/>
    <property type="match status" value="1"/>
</dbReference>
<reference evidence="11" key="1">
    <citation type="submission" date="2016-02" db="EMBL/GenBank/DDBJ databases">
        <title>Halorhodospira halochloris DSM-1059 complete genome, version 2.</title>
        <authorList>
            <person name="Tsukatani Y."/>
        </authorList>
    </citation>
    <scope>NUCLEOTIDE SEQUENCE</scope>
    <source>
        <strain evidence="11">DSM 1059</strain>
    </source>
</reference>
<dbReference type="Gene3D" id="3.10.20.30">
    <property type="match status" value="1"/>
</dbReference>
<dbReference type="EMBL" id="AP017372">
    <property type="protein sequence ID" value="BAU57833.1"/>
    <property type="molecule type" value="Genomic_DNA"/>
</dbReference>
<gene>
    <name evidence="11" type="ORF">HH1059_11410</name>
</gene>
<name>A0A120MZU3_HALHR</name>
<organism evidence="11 12">
    <name type="scientific">Halorhodospira halochloris</name>
    <name type="common">Ectothiorhodospira halochloris</name>
    <dbReference type="NCBI Taxonomy" id="1052"/>
    <lineage>
        <taxon>Bacteria</taxon>
        <taxon>Pseudomonadati</taxon>
        <taxon>Pseudomonadota</taxon>
        <taxon>Gammaproteobacteria</taxon>
        <taxon>Chromatiales</taxon>
        <taxon>Ectothiorhodospiraceae</taxon>
        <taxon>Halorhodospira</taxon>
    </lineage>
</organism>
<evidence type="ECO:0000256" key="7">
    <source>
        <dbReference type="ARBA" id="ARBA00047968"/>
    </source>
</evidence>
<dbReference type="Pfam" id="PF19296">
    <property type="entry name" value="RelA_AH_RIS"/>
    <property type="match status" value="1"/>
</dbReference>
<evidence type="ECO:0000256" key="8">
    <source>
        <dbReference type="RuleBase" id="RU003847"/>
    </source>
</evidence>
<dbReference type="InterPro" id="IPR043519">
    <property type="entry name" value="NT_sf"/>
</dbReference>
<evidence type="ECO:0000256" key="1">
    <source>
        <dbReference type="ARBA" id="ARBA00019852"/>
    </source>
</evidence>
<dbReference type="InterPro" id="IPR012675">
    <property type="entry name" value="Beta-grasp_dom_sf"/>
</dbReference>
<comment type="pathway">
    <text evidence="2">Purine metabolism; ppGpp biosynthesis; ppGpp from GDP: step 1/1.</text>
</comment>
<evidence type="ECO:0000313" key="11">
    <source>
        <dbReference type="EMBL" id="BAU57833.1"/>
    </source>
</evidence>
<dbReference type="GO" id="GO:0015949">
    <property type="term" value="P:nucleobase-containing small molecule interconversion"/>
    <property type="evidence" value="ECO:0007669"/>
    <property type="project" value="UniProtKB-ARBA"/>
</dbReference>
<dbReference type="Gene3D" id="1.10.3210.10">
    <property type="entry name" value="Hypothetical protein af1432"/>
    <property type="match status" value="1"/>
</dbReference>
<dbReference type="RefSeq" id="WP_096409156.1">
    <property type="nucleotide sequence ID" value="NZ_AP017372.2"/>
</dbReference>
<dbReference type="NCBIfam" id="TIGR00691">
    <property type="entry name" value="spoT_relA"/>
    <property type="match status" value="1"/>
</dbReference>
<evidence type="ECO:0000256" key="3">
    <source>
        <dbReference type="ARBA" id="ARBA00024387"/>
    </source>
</evidence>
<protein>
    <recommendedName>
        <fullName evidence="1">GTP pyrophosphokinase</fullName>
        <ecNumber evidence="3">3.1.7.2</ecNumber>
    </recommendedName>
    <alternativeName>
        <fullName evidence="5">(p)ppGpp synthase</fullName>
    </alternativeName>
    <alternativeName>
        <fullName evidence="4">ATP:GTP 3'-pyrophosphotransferase</fullName>
    </alternativeName>
    <alternativeName>
        <fullName evidence="6">ppGpp synthase I</fullName>
    </alternativeName>
</protein>
<dbReference type="Pfam" id="PF13328">
    <property type="entry name" value="HD_4"/>
    <property type="match status" value="1"/>
</dbReference>
<dbReference type="GO" id="GO:0015969">
    <property type="term" value="P:guanosine tetraphosphate metabolic process"/>
    <property type="evidence" value="ECO:0007669"/>
    <property type="project" value="InterPro"/>
</dbReference>
<dbReference type="InterPro" id="IPR012676">
    <property type="entry name" value="TGS-like"/>
</dbReference>
<evidence type="ECO:0000256" key="4">
    <source>
        <dbReference type="ARBA" id="ARBA00029754"/>
    </source>
</evidence>
<dbReference type="CDD" id="cd01668">
    <property type="entry name" value="TGS_RSH"/>
    <property type="match status" value="1"/>
</dbReference>
<evidence type="ECO:0000256" key="6">
    <source>
        <dbReference type="ARBA" id="ARBA00033308"/>
    </source>
</evidence>
<keyword evidence="12" id="KW-1185">Reference proteome</keyword>
<dbReference type="GO" id="GO:0008893">
    <property type="term" value="F:guanosine-3',5'-bis(diphosphate) 3'-diphosphatase activity"/>
    <property type="evidence" value="ECO:0007669"/>
    <property type="project" value="UniProtKB-EC"/>
</dbReference>
<evidence type="ECO:0000259" key="10">
    <source>
        <dbReference type="PROSITE" id="PS51880"/>
    </source>
</evidence>
<dbReference type="InterPro" id="IPR004811">
    <property type="entry name" value="RelA/Spo_fam"/>
</dbReference>
<dbReference type="Gene3D" id="3.30.460.10">
    <property type="entry name" value="Beta Polymerase, domain 2"/>
    <property type="match status" value="1"/>
</dbReference>
<dbReference type="InterPro" id="IPR002912">
    <property type="entry name" value="ACT_dom"/>
</dbReference>
<evidence type="ECO:0000256" key="5">
    <source>
        <dbReference type="ARBA" id="ARBA00032407"/>
    </source>
</evidence>
<dbReference type="SUPFAM" id="SSF81271">
    <property type="entry name" value="TGS-like"/>
    <property type="match status" value="1"/>
</dbReference>
<dbReference type="SUPFAM" id="SSF81301">
    <property type="entry name" value="Nucleotidyltransferase"/>
    <property type="match status" value="1"/>
</dbReference>
<comment type="catalytic activity">
    <reaction evidence="7">
        <text>guanosine 3',5'-bis(diphosphate) + H2O = GDP + diphosphate + H(+)</text>
        <dbReference type="Rhea" id="RHEA:14253"/>
        <dbReference type="ChEBI" id="CHEBI:15377"/>
        <dbReference type="ChEBI" id="CHEBI:15378"/>
        <dbReference type="ChEBI" id="CHEBI:33019"/>
        <dbReference type="ChEBI" id="CHEBI:58189"/>
        <dbReference type="ChEBI" id="CHEBI:77828"/>
        <dbReference type="EC" id="3.1.7.2"/>
    </reaction>
</comment>
<dbReference type="GO" id="GO:0042594">
    <property type="term" value="P:response to starvation"/>
    <property type="evidence" value="ECO:0007669"/>
    <property type="project" value="TreeGrafter"/>
</dbReference>
<dbReference type="EC" id="3.1.7.2" evidence="3"/>
<dbReference type="PANTHER" id="PTHR21262:SF31">
    <property type="entry name" value="GTP PYROPHOSPHOKINASE"/>
    <property type="match status" value="1"/>
</dbReference>
<dbReference type="OrthoDB" id="9805041at2"/>
<dbReference type="SMART" id="SM00954">
    <property type="entry name" value="RelA_SpoT"/>
    <property type="match status" value="1"/>
</dbReference>
<dbReference type="GO" id="GO:0008728">
    <property type="term" value="F:GTP diphosphokinase activity"/>
    <property type="evidence" value="ECO:0007669"/>
    <property type="project" value="TreeGrafter"/>
</dbReference>
<feature type="domain" description="TGS" evidence="10">
    <location>
        <begin position="405"/>
        <end position="466"/>
    </location>
</feature>
<dbReference type="Proteomes" id="UP000218890">
    <property type="component" value="Chromosome"/>
</dbReference>
<dbReference type="PANTHER" id="PTHR21262">
    <property type="entry name" value="GUANOSINE-3',5'-BIS DIPHOSPHATE 3'-PYROPHOSPHOHYDROLASE"/>
    <property type="match status" value="1"/>
</dbReference>
<evidence type="ECO:0000256" key="9">
    <source>
        <dbReference type="SAM" id="MobiDB-lite"/>
    </source>
</evidence>
<evidence type="ECO:0000313" key="12">
    <source>
        <dbReference type="Proteomes" id="UP000218890"/>
    </source>
</evidence>
<dbReference type="PROSITE" id="PS51880">
    <property type="entry name" value="TGS"/>
    <property type="match status" value="1"/>
</dbReference>
<dbReference type="Pfam" id="PF13291">
    <property type="entry name" value="ACT_4"/>
    <property type="match status" value="1"/>
</dbReference>
<dbReference type="InterPro" id="IPR033655">
    <property type="entry name" value="TGS_RelA/SpoT"/>
</dbReference>
<dbReference type="Gene3D" id="3.30.70.260">
    <property type="match status" value="1"/>
</dbReference>
<accession>A0A120MZU3</accession>
<dbReference type="CDD" id="cd05399">
    <property type="entry name" value="NT_Rel-Spo_like"/>
    <property type="match status" value="1"/>
</dbReference>
<evidence type="ECO:0000256" key="2">
    <source>
        <dbReference type="ARBA" id="ARBA00024329"/>
    </source>
</evidence>
<dbReference type="Pfam" id="PF04607">
    <property type="entry name" value="RelA_SpoT"/>
    <property type="match status" value="1"/>
</dbReference>
<dbReference type="InterPro" id="IPR004095">
    <property type="entry name" value="TGS"/>
</dbReference>
<dbReference type="KEGG" id="hhk:HH1059_11410"/>
<comment type="function">
    <text evidence="8">In eubacteria ppGpp (guanosine 3'-diphosphate 5'-diphosphate) is a mediator of the stringent response that coordinates a variety of cellular activities in response to changes in nutritional abundance.</text>
</comment>
<comment type="similarity">
    <text evidence="8">Belongs to the relA/spoT family.</text>
</comment>
<sequence length="734" mass="82727">MVQTAFTDIDDLSTLTVDGWLRRLPARFDSEELGLIAQAWDLARHKGDNLQRQSGESYFEHGVATATALAGLGLDATTLAAALVHDLPDLDGSYKQILQRKLNADIADLVQGVCRMHGLGSFHDSAELESAHGSRVEGLRKMLLAMARDVRVVFITLAERLHDLRSAKEMDPSQRQQLARETQEIYAPLANRLGIWQLKWELEDLSFRYLEPDSYQELASMLAERRSDREVYIQRVRAELQAALDEQGVSAQVYGRPKHIFSIYRKMQRKGLRFDELYDLRALRVLVDSVQQCYAAMGIVHGLWTPIPREFDDYIATPKENNYRSLHTAVVGPEGKALEVQIRTHQMHQEAELGIAAHWRYKEGGKQDANFERKVAWLRQLLEWGGEDGEAEDFVDQVRAEVFADRVYALTPSGDVIDLPRGATPLDFAYHIHTSLGHRCRGAKINNRIVQLTRQLENGDRVEIMTAREERPSRDWLNPQLGFLYTNRARSKVRTWFKQRDHDKNVAAGRQVLDKELTRLGVDDVSIEELANQSRYQKAEAFLSALGRGEVTSGHIASLLRNRLLPQRPEPPPANAQARRATGSEGDITVEGVGNLLTRMARCCAPAPGDPIVGFITRGSGVTIHRQDCKDFGHLREREPERVLDVSWSTEPEGRYPVRINVRSAELNAVLAEITRLVSSEGARLGGVTTHTEQADSYRTELDLQVSDVQQLARLMEKLSGLENVDSVWRGSSS</sequence>
<dbReference type="FunFam" id="3.10.20.30:FF:000002">
    <property type="entry name" value="GTP pyrophosphokinase (RelA/SpoT)"/>
    <property type="match status" value="1"/>
</dbReference>
<dbReference type="InterPro" id="IPR007685">
    <property type="entry name" value="RelA_SpoT"/>
</dbReference>
<dbReference type="GO" id="GO:0005886">
    <property type="term" value="C:plasma membrane"/>
    <property type="evidence" value="ECO:0007669"/>
    <property type="project" value="TreeGrafter"/>
</dbReference>
<dbReference type="FunFam" id="1.10.3210.10:FF:000001">
    <property type="entry name" value="GTP pyrophosphokinase RelA"/>
    <property type="match status" value="1"/>
</dbReference>
<dbReference type="Pfam" id="PF02824">
    <property type="entry name" value="TGS"/>
    <property type="match status" value="1"/>
</dbReference>
<dbReference type="FunFam" id="3.30.460.10:FF:000001">
    <property type="entry name" value="GTP pyrophosphokinase RelA"/>
    <property type="match status" value="1"/>
</dbReference>
<dbReference type="InterPro" id="IPR045600">
    <property type="entry name" value="RelA/SpoT_AH_RIS"/>
</dbReference>
<dbReference type="AlphaFoldDB" id="A0A120MZU3"/>
<feature type="region of interest" description="Disordered" evidence="9">
    <location>
        <begin position="565"/>
        <end position="584"/>
    </location>
</feature>